<feature type="transmembrane region" description="Helical" evidence="8">
    <location>
        <begin position="130"/>
        <end position="152"/>
    </location>
</feature>
<evidence type="ECO:0000313" key="11">
    <source>
        <dbReference type="EMBL" id="TXK70476.1"/>
    </source>
</evidence>
<keyword evidence="6" id="KW-0813">Transport</keyword>
<feature type="region of interest" description="Disordered" evidence="7">
    <location>
        <begin position="420"/>
        <end position="447"/>
    </location>
</feature>
<dbReference type="EMBL" id="VRMB01000009">
    <property type="protein sequence ID" value="TXK70476.1"/>
    <property type="molecule type" value="Genomic_DNA"/>
</dbReference>
<evidence type="ECO:0000256" key="6">
    <source>
        <dbReference type="RuleBase" id="RU004057"/>
    </source>
</evidence>
<evidence type="ECO:0000259" key="9">
    <source>
        <dbReference type="Pfam" id="PF01618"/>
    </source>
</evidence>
<keyword evidence="13" id="KW-1185">Reference proteome</keyword>
<evidence type="ECO:0000256" key="4">
    <source>
        <dbReference type="ARBA" id="ARBA00022989"/>
    </source>
</evidence>
<dbReference type="RefSeq" id="WP_039665630.1">
    <property type="nucleotide sequence ID" value="NZ_CP037746.1"/>
</dbReference>
<dbReference type="GeneID" id="66287603"/>
<feature type="transmembrane region" description="Helical" evidence="8">
    <location>
        <begin position="52"/>
        <end position="71"/>
    </location>
</feature>
<dbReference type="Proteomes" id="UP000321325">
    <property type="component" value="Unassembled WGS sequence"/>
</dbReference>
<protein>
    <recommendedName>
        <fullName evidence="9">MotA/TolQ/ExbB proton channel domain-containing protein</fullName>
    </recommendedName>
</protein>
<evidence type="ECO:0000256" key="2">
    <source>
        <dbReference type="ARBA" id="ARBA00022475"/>
    </source>
</evidence>
<evidence type="ECO:0000313" key="10">
    <source>
        <dbReference type="EMBL" id="QBL13440.1"/>
    </source>
</evidence>
<feature type="transmembrane region" description="Helical" evidence="8">
    <location>
        <begin position="25"/>
        <end position="46"/>
    </location>
</feature>
<keyword evidence="4 8" id="KW-1133">Transmembrane helix</keyword>
<evidence type="ECO:0000256" key="1">
    <source>
        <dbReference type="ARBA" id="ARBA00004429"/>
    </source>
</evidence>
<dbReference type="Proteomes" id="UP000293421">
    <property type="component" value="Chromosome"/>
</dbReference>
<comment type="subcellular location">
    <subcellularLocation>
        <location evidence="1">Cell inner membrane</location>
        <topology evidence="1">Multi-pass membrane protein</topology>
    </subcellularLocation>
    <subcellularLocation>
        <location evidence="6">Membrane</location>
        <topology evidence="6">Multi-pass membrane protein</topology>
    </subcellularLocation>
</comment>
<dbReference type="GO" id="GO:0005886">
    <property type="term" value="C:plasma membrane"/>
    <property type="evidence" value="ECO:0007669"/>
    <property type="project" value="UniProtKB-SubCell"/>
</dbReference>
<evidence type="ECO:0000256" key="3">
    <source>
        <dbReference type="ARBA" id="ARBA00022692"/>
    </source>
</evidence>
<dbReference type="Pfam" id="PF01618">
    <property type="entry name" value="MotA_ExbB"/>
    <property type="match status" value="1"/>
</dbReference>
<dbReference type="EMBL" id="CP037746">
    <property type="protein sequence ID" value="QBL13440.1"/>
    <property type="molecule type" value="Genomic_DNA"/>
</dbReference>
<dbReference type="AlphaFoldDB" id="A0AAE5YGI0"/>
<name>A0AAE5YGI0_9BACT</name>
<evidence type="ECO:0000313" key="12">
    <source>
        <dbReference type="Proteomes" id="UP000293421"/>
    </source>
</evidence>
<feature type="transmembrane region" description="Helical" evidence="8">
    <location>
        <begin position="172"/>
        <end position="196"/>
    </location>
</feature>
<keyword evidence="5 8" id="KW-0472">Membrane</keyword>
<keyword evidence="6" id="KW-0653">Protein transport</keyword>
<organism evidence="10 12">
    <name type="scientific">Campylobacter volucris</name>
    <dbReference type="NCBI Taxonomy" id="1031542"/>
    <lineage>
        <taxon>Bacteria</taxon>
        <taxon>Pseudomonadati</taxon>
        <taxon>Campylobacterota</taxon>
        <taxon>Epsilonproteobacteria</taxon>
        <taxon>Campylobacterales</taxon>
        <taxon>Campylobacteraceae</taxon>
        <taxon>Campylobacter</taxon>
    </lineage>
</organism>
<evidence type="ECO:0000256" key="8">
    <source>
        <dbReference type="SAM" id="Phobius"/>
    </source>
</evidence>
<gene>
    <name evidence="10" type="ORF">A9460_03480</name>
    <name evidence="11" type="ORF">FVD15_03165</name>
</gene>
<reference evidence="10 12" key="1">
    <citation type="submission" date="2019-02" db="EMBL/GenBank/DDBJ databases">
        <title>Use of ANI for Rapid Identification of Enteric Bacteria.</title>
        <authorList>
            <person name="Pruckler J."/>
            <person name="Lane C."/>
            <person name="Aubert R."/>
        </authorList>
    </citation>
    <scope>NUCLEOTIDE SEQUENCE [LARGE SCALE GENOMIC DNA]</scope>
    <source>
        <strain evidence="10 12">2014D-0083</strain>
    </source>
</reference>
<evidence type="ECO:0000256" key="7">
    <source>
        <dbReference type="SAM" id="MobiDB-lite"/>
    </source>
</evidence>
<evidence type="ECO:0000256" key="5">
    <source>
        <dbReference type="ARBA" id="ARBA00023136"/>
    </source>
</evidence>
<proteinExistence type="inferred from homology"/>
<reference evidence="11 13" key="2">
    <citation type="submission" date="2019-08" db="EMBL/GenBank/DDBJ databases">
        <title>Rapid identification of Enteric Bacteria from Whole Genome Sequences (WGS) using Average Nucleotide Identity (ANI).</title>
        <authorList>
            <person name="Lane C."/>
        </authorList>
    </citation>
    <scope>NUCLEOTIDE SEQUENCE [LARGE SCALE GENOMIC DNA]</scope>
    <source>
        <strain evidence="11 13">2010D-8464</strain>
    </source>
</reference>
<keyword evidence="2" id="KW-1003">Cell membrane</keyword>
<accession>A0AAE5YGI0</accession>
<dbReference type="InterPro" id="IPR002898">
    <property type="entry name" value="MotA_ExbB_proton_chnl"/>
</dbReference>
<dbReference type="GO" id="GO:0015031">
    <property type="term" value="P:protein transport"/>
    <property type="evidence" value="ECO:0007669"/>
    <property type="project" value="UniProtKB-KW"/>
</dbReference>
<keyword evidence="3 8" id="KW-0812">Transmembrane</keyword>
<feature type="domain" description="MotA/TolQ/ExbB proton channel" evidence="9">
    <location>
        <begin position="123"/>
        <end position="210"/>
    </location>
</feature>
<evidence type="ECO:0000313" key="13">
    <source>
        <dbReference type="Proteomes" id="UP000321325"/>
    </source>
</evidence>
<sequence length="447" mass="51753">MEAKITDEFSDLVLPDGKGSTGIVAYLKIIFIPTILYLLVLLGYFGKIDFKVELHSVIMIGIIYIIALIFARHSADYASSIFEQQKDEFKLVLKRYIMKHFLIIGKETKSNASFDDFAYAYARDLRNENFALVGGAIFPMLGILGTFISIAMSMPNFNSSDTAGLEQEISVLLNGVGTAFYVSIYGIFLALWWIFFEKYGSSKFQRLLNRQKNATSDFFWSKEEIDRKYLQESLKHFEKIGTIFEHVSNEEFFKELDNTIDRKFRVFQELVNAEEKAVRLSSEHVKQTMSDLSKTQREQKDIVKTYTEIANAVNMLNSNVKDLTLRISEQYNRLLDISSDKISHLDKSVTILDDKIENFANNIEKYQNLMLENQMKLFEGFKSSIIEGMHTFKEAYEEEKSIDEKISMMEEFKLESKELDEQTSQVIAKLENQKEDEEVDDKKQSKE</sequence>
<comment type="similarity">
    <text evidence="6">Belongs to the exbB/tolQ family.</text>
</comment>